<evidence type="ECO:0000313" key="2">
    <source>
        <dbReference type="EMBL" id="MBW49635.1"/>
    </source>
</evidence>
<feature type="domain" description="Nucleolar 27S pre-rRNA processing Urb2/Npa2 C-terminal" evidence="1">
    <location>
        <begin position="1221"/>
        <end position="1427"/>
    </location>
</feature>
<dbReference type="InterPro" id="IPR018849">
    <property type="entry name" value="Urb2/Npa2_C"/>
</dbReference>
<proteinExistence type="predicted"/>
<name>A0A2M4B991_9DIPT</name>
<dbReference type="Pfam" id="PF10441">
    <property type="entry name" value="Urb2"/>
    <property type="match status" value="1"/>
</dbReference>
<evidence type="ECO:0000259" key="1">
    <source>
        <dbReference type="Pfam" id="PF10441"/>
    </source>
</evidence>
<organism evidence="2">
    <name type="scientific">Anopheles marajoara</name>
    <dbReference type="NCBI Taxonomy" id="58244"/>
    <lineage>
        <taxon>Eukaryota</taxon>
        <taxon>Metazoa</taxon>
        <taxon>Ecdysozoa</taxon>
        <taxon>Arthropoda</taxon>
        <taxon>Hexapoda</taxon>
        <taxon>Insecta</taxon>
        <taxon>Pterygota</taxon>
        <taxon>Neoptera</taxon>
        <taxon>Endopterygota</taxon>
        <taxon>Diptera</taxon>
        <taxon>Nematocera</taxon>
        <taxon>Culicoidea</taxon>
        <taxon>Culicidae</taxon>
        <taxon>Anophelinae</taxon>
        <taxon>Anopheles</taxon>
    </lineage>
</organism>
<reference evidence="2" key="1">
    <citation type="submission" date="2018-01" db="EMBL/GenBank/DDBJ databases">
        <title>An insight into the sialome of Amazonian anophelines.</title>
        <authorList>
            <person name="Ribeiro J.M."/>
            <person name="Scarpassa V."/>
            <person name="Calvo E."/>
        </authorList>
    </citation>
    <scope>NUCLEOTIDE SEQUENCE</scope>
    <source>
        <tissue evidence="2">Salivary glands</tissue>
    </source>
</reference>
<dbReference type="EMBL" id="GGFJ01000494">
    <property type="protein sequence ID" value="MBW49635.1"/>
    <property type="molecule type" value="Transcribed_RNA"/>
</dbReference>
<protein>
    <recommendedName>
        <fullName evidence="1">Nucleolar 27S pre-rRNA processing Urb2/Npa2 C-terminal domain-containing protein</fullName>
    </recommendedName>
</protein>
<sequence>MDMKSEILKRLSDPERGFAENLAYGVKLWKSANFYYMSKYDVIFEFFVEGLATFYREVSALDEQLFNERWQIVNNFLALACPSNALPVTVVDRLQSILRSLTEQMPNRREQLLESTLTVSFDGKFKNFYKFDFVSYGKALRVALEYYKKCLKHTRPKEEEEKLIDRIFSDVKIYIKSATDDPNWTEAFGFILTPLSEVVLLLQMRGIDRHEELMECFKQVYFGEGKAPSYHRVVDQTKKHLFMGCFDMNELPLHVIALLIEGYLRAYREMKLEVLLFLKYFLLHVFVDESRSILQNTQQIFAVTKYVFALLRKYFIKVDQQLVMDFNFTELFTHKLKEFIDICAASDGLLKDLFSLICTINDYNPLILEQTIVGIILKTMFLRKDPETLHHYQCMLISTMKMYMKLNKNENFRAELFMSLSDHLEANDLNATIRELRGKGTGKRKSKLGTNEIDTPSKKRKLLNGTSEAVFSEDDKMFLDHLLTAEKNSGEESKPVIRVQLQNLCPTLAFAWPDVDGRLSEAMMEYIKTLLTARSFDYWDAMMAMLNEALETPLDEHTESSIFQFELTMCWLCYYFAGNTLIEHSNLFWEKLTKHFEEFDATLTSVARALLLGEEKADARFYSAFLKMVYFYANYRLMVSYYRPDSIEAEDKQQAHSYLTDAEWQIIEERLALKDKPLMNRILLQKLRESELTGGGAFADRQTLIDRVVNNQPGEHLRWVLLDRSTNVWFLTLLSREQQASVADYLLDRAYCPLESIKQILAGITTNHELIEVLMLTAFKRITEHVLAGCEKAISREIPLDELLVGTAEDVVPRLRKLLERCASKRSDGMTVELADIDELDHLLAVLDEIRIDEVETDRKVVLVALNMMLYADLSGSASEEQKARFRNQLMRHINLGTVTNISRFAKIETLVTLFGQSPLLAVIIRQLATNLTKEAFEEFKSLLESFKKCNTERFALLLLMFNFLQKNNSNKLKLVPADELGALLDDFVGVIDEFVLQKLPKQLRNTDAACFDHCLEGCSLSIRYKATRKRELNEKLREQFMIYIEQARKVSSSSSSNLLTTCLQYKTYLKLDDTRLNAILENRWQAFLKITQDDTSPNMNSGHVNVFSDDAKPLINSEGRQQEQAIKTFVVSFTNHLSAAEYAKKLQQLDSIACDVGGTASLRSVLRAYAMLAKQGFNESVGDETNRAFVRSFSAVVARDVLGLCVQKAFLQDPPLLEEILTCFASVIGTSSLTLLPPVMDNVLQFLSAINIRKYPLVEGEEQKFYKLHRMISEVMYMLLITRPNYVAHRLPQYLHVLQGLIGSIICYKESFPASQSLNSFEVLSISDLLLPIEKIMNTAVKKLEKDLRILAPYTLAQILHTIIQSKRPTTLQERIARKVYNVCFELIAVYDSHSSSYLLRTMDESSRLLYTDVVKQYKKYRSFKGMA</sequence>
<accession>A0A2M4B991</accession>